<dbReference type="EMBL" id="VIKR01000001">
    <property type="protein sequence ID" value="TQV76650.1"/>
    <property type="molecule type" value="Genomic_DNA"/>
</dbReference>
<proteinExistence type="predicted"/>
<keyword evidence="2" id="KW-1185">Reference proteome</keyword>
<dbReference type="RefSeq" id="WP_142888010.1">
    <property type="nucleotide sequence ID" value="NZ_VIKR01000001.1"/>
</dbReference>
<dbReference type="SUPFAM" id="SSF52540">
    <property type="entry name" value="P-loop containing nucleoside triphosphate hydrolases"/>
    <property type="match status" value="1"/>
</dbReference>
<reference evidence="1 2" key="1">
    <citation type="submission" date="2019-06" db="EMBL/GenBank/DDBJ databases">
        <title>Draft genome of Aliikangiella marina GYP-15.</title>
        <authorList>
            <person name="Wang G."/>
        </authorList>
    </citation>
    <scope>NUCLEOTIDE SEQUENCE [LARGE SCALE GENOMIC DNA]</scope>
    <source>
        <strain evidence="1 2">GYP-15</strain>
    </source>
</reference>
<accession>A0A545THE8</accession>
<dbReference type="GO" id="GO:0005524">
    <property type="term" value="F:ATP binding"/>
    <property type="evidence" value="ECO:0007669"/>
    <property type="project" value="UniProtKB-KW"/>
</dbReference>
<organism evidence="1 2">
    <name type="scientific">Aliikangiella marina</name>
    <dbReference type="NCBI Taxonomy" id="1712262"/>
    <lineage>
        <taxon>Bacteria</taxon>
        <taxon>Pseudomonadati</taxon>
        <taxon>Pseudomonadota</taxon>
        <taxon>Gammaproteobacteria</taxon>
        <taxon>Oceanospirillales</taxon>
        <taxon>Pleioneaceae</taxon>
        <taxon>Aliikangiella</taxon>
    </lineage>
</organism>
<gene>
    <name evidence="1" type="ORF">FLL45_01440</name>
</gene>
<evidence type="ECO:0000313" key="1">
    <source>
        <dbReference type="EMBL" id="TQV76650.1"/>
    </source>
</evidence>
<sequence length="255" mass="28639">MNQMSLDNLIVGKRKTPFRITLYGLEGVGKTTFAAGAPNPIFIGAEDGSDGLDVTRFPAPQNLEDIRAAIITLAEEEHHFETVIVDSADWLEQIISKSLCQQHGWDSIEDAGYGKGYKMVGEKFKEVLDCLSFLRSERDMNVIIIAHSVVKAFNDPTGESYDHYTLATSEKQVTPLLKQWPDALLFADFDKSKKEVGEGLNKRTVAKSYGRRELHTQHNAAHDAKNRYNLPKKLPLEFSAFLEHYDAFFADTKKG</sequence>
<dbReference type="Proteomes" id="UP000317839">
    <property type="component" value="Unassembled WGS sequence"/>
</dbReference>
<comment type="caution">
    <text evidence="1">The sequence shown here is derived from an EMBL/GenBank/DDBJ whole genome shotgun (WGS) entry which is preliminary data.</text>
</comment>
<dbReference type="OrthoDB" id="5413799at2"/>
<keyword evidence="1" id="KW-0547">Nucleotide-binding</keyword>
<dbReference type="InterPro" id="IPR027417">
    <property type="entry name" value="P-loop_NTPase"/>
</dbReference>
<keyword evidence="1" id="KW-0067">ATP-binding</keyword>
<evidence type="ECO:0000313" key="2">
    <source>
        <dbReference type="Proteomes" id="UP000317839"/>
    </source>
</evidence>
<dbReference type="AlphaFoldDB" id="A0A545THE8"/>
<protein>
    <submittedName>
        <fullName evidence="1">ATP-binding protein</fullName>
    </submittedName>
</protein>
<dbReference type="Pfam" id="PF13479">
    <property type="entry name" value="AAA_24"/>
    <property type="match status" value="1"/>
</dbReference>
<name>A0A545THE8_9GAMM</name>